<comment type="caution">
    <text evidence="1">The sequence shown here is derived from an EMBL/GenBank/DDBJ whole genome shotgun (WGS) entry which is preliminary data.</text>
</comment>
<dbReference type="EMBL" id="QMWP01000007">
    <property type="protein sequence ID" value="RLG71157.1"/>
    <property type="molecule type" value="Genomic_DNA"/>
</dbReference>
<dbReference type="Proteomes" id="UP000278031">
    <property type="component" value="Unassembled WGS sequence"/>
</dbReference>
<dbReference type="Gene3D" id="3.40.50.300">
    <property type="entry name" value="P-loop containing nucleotide triphosphate hydrolases"/>
    <property type="match status" value="1"/>
</dbReference>
<sequence length="180" mass="20726">MVKWKEELKGIEKVPAGDAVLVTTSSRHYLDVKFFLLRKLLFQYKKGLYVSLNEPAKSLISELKNQGIKVERLSFVDAVAKEKSAFKQKVIFSNIEDLTDLEIDILDAMTEKPEFLIFDAVTTLLLYHTLGDSGKFIHFLIGKLKEAKIRSYFLNVDDLPQNKITEFITQFCDKLVFIQD</sequence>
<accession>A0A497JJI6</accession>
<name>A0A497JJI6_9ARCH</name>
<protein>
    <recommendedName>
        <fullName evidence="3">KaiC-like domain-containing protein</fullName>
    </recommendedName>
</protein>
<proteinExistence type="predicted"/>
<evidence type="ECO:0000313" key="1">
    <source>
        <dbReference type="EMBL" id="RLG71157.1"/>
    </source>
</evidence>
<gene>
    <name evidence="1" type="ORF">DRO04_00385</name>
</gene>
<dbReference type="AlphaFoldDB" id="A0A497JJI6"/>
<organism evidence="1 2">
    <name type="scientific">Candidatus Iainarchaeum sp</name>
    <dbReference type="NCBI Taxonomy" id="3101447"/>
    <lineage>
        <taxon>Archaea</taxon>
        <taxon>Candidatus Iainarchaeota</taxon>
        <taxon>Candidatus Iainarchaeia</taxon>
        <taxon>Candidatus Iainarchaeales</taxon>
        <taxon>Candidatus Iainarchaeaceae</taxon>
        <taxon>Candidatus Iainarchaeum</taxon>
    </lineage>
</organism>
<evidence type="ECO:0008006" key="3">
    <source>
        <dbReference type="Google" id="ProtNLM"/>
    </source>
</evidence>
<evidence type="ECO:0000313" key="2">
    <source>
        <dbReference type="Proteomes" id="UP000278031"/>
    </source>
</evidence>
<dbReference type="InterPro" id="IPR027417">
    <property type="entry name" value="P-loop_NTPase"/>
</dbReference>
<reference evidence="1 2" key="1">
    <citation type="submission" date="2018-06" db="EMBL/GenBank/DDBJ databases">
        <title>Extensive metabolic versatility and redundancy in microbially diverse, dynamic hydrothermal sediments.</title>
        <authorList>
            <person name="Dombrowski N."/>
            <person name="Teske A."/>
            <person name="Baker B.J."/>
        </authorList>
    </citation>
    <scope>NUCLEOTIDE SEQUENCE [LARGE SCALE GENOMIC DNA]</scope>
    <source>
        <strain evidence="1">B51_G17</strain>
    </source>
</reference>